<organism evidence="1 2">
    <name type="scientific">Roseibium hamelinense</name>
    <dbReference type="NCBI Taxonomy" id="150831"/>
    <lineage>
        <taxon>Bacteria</taxon>
        <taxon>Pseudomonadati</taxon>
        <taxon>Pseudomonadota</taxon>
        <taxon>Alphaproteobacteria</taxon>
        <taxon>Hyphomicrobiales</taxon>
        <taxon>Stappiaceae</taxon>
        <taxon>Roseibium</taxon>
    </lineage>
</organism>
<evidence type="ECO:0000313" key="1">
    <source>
        <dbReference type="EMBL" id="TWI87504.1"/>
    </source>
</evidence>
<dbReference type="OrthoDB" id="9800421at2"/>
<accession>A0A562T2R2</accession>
<keyword evidence="2" id="KW-1185">Reference proteome</keyword>
<sequence length="176" mass="19587">MTTIFKDGMFQEESWTRVEPEADLPQNRHILVPVATFLAHANALKNRGNFGVEVAPPDKVEELAAHLDELPLISVVFPSFADGRAFSAARILREQMAYKGDIRATGSYILDQVPLARRCGVSSFEIVKPEVLKALKAGEWPEVTKYLQPVGTVHEIPEGTRPWARRSVRELPVAAE</sequence>
<proteinExistence type="predicted"/>
<dbReference type="InterPro" id="IPR008318">
    <property type="entry name" value="UCP030820"/>
</dbReference>
<dbReference type="EMBL" id="VLLF01000004">
    <property type="protein sequence ID" value="TWI87504.1"/>
    <property type="molecule type" value="Genomic_DNA"/>
</dbReference>
<dbReference type="PIRSF" id="PIRSF030820">
    <property type="entry name" value="UCP030820"/>
    <property type="match status" value="1"/>
</dbReference>
<comment type="caution">
    <text evidence="1">The sequence shown here is derived from an EMBL/GenBank/DDBJ whole genome shotgun (WGS) entry which is preliminary data.</text>
</comment>
<dbReference type="RefSeq" id="WP_145342897.1">
    <property type="nucleotide sequence ID" value="NZ_SMLY01000081.1"/>
</dbReference>
<dbReference type="AlphaFoldDB" id="A0A562T2R2"/>
<reference evidence="1 2" key="1">
    <citation type="submission" date="2019-07" db="EMBL/GenBank/DDBJ databases">
        <title>Genomic Encyclopedia of Archaeal and Bacterial Type Strains, Phase II (KMG-II): from individual species to whole genera.</title>
        <authorList>
            <person name="Goeker M."/>
        </authorList>
    </citation>
    <scope>NUCLEOTIDE SEQUENCE [LARGE SCALE GENOMIC DNA]</scope>
    <source>
        <strain evidence="1 2">ATCC BAA-252</strain>
    </source>
</reference>
<evidence type="ECO:0000313" key="2">
    <source>
        <dbReference type="Proteomes" id="UP000320593"/>
    </source>
</evidence>
<gene>
    <name evidence="1" type="ORF">JM93_02069</name>
</gene>
<name>A0A562T2R2_9HYPH</name>
<dbReference type="Pfam" id="PF06073">
    <property type="entry name" value="DUF934"/>
    <property type="match status" value="1"/>
</dbReference>
<protein>
    <submittedName>
        <fullName evidence="1">Uncharacterized protein (DUF934 family)</fullName>
    </submittedName>
</protein>
<dbReference type="Proteomes" id="UP000320593">
    <property type="component" value="Unassembled WGS sequence"/>
</dbReference>